<evidence type="ECO:0000256" key="1">
    <source>
        <dbReference type="ARBA" id="ARBA00022801"/>
    </source>
</evidence>
<dbReference type="Pfam" id="PF00271">
    <property type="entry name" value="Helicase_C"/>
    <property type="match status" value="2"/>
</dbReference>
<dbReference type="Gene3D" id="3.40.50.300">
    <property type="entry name" value="P-loop containing nucleotide triphosphate hydrolases"/>
    <property type="match status" value="2"/>
</dbReference>
<name>A0ABY8U633_TETOB</name>
<dbReference type="InterPro" id="IPR014001">
    <property type="entry name" value="Helicase_ATP-bd"/>
</dbReference>
<evidence type="ECO:0000313" key="6">
    <source>
        <dbReference type="Proteomes" id="UP001244341"/>
    </source>
</evidence>
<dbReference type="SMART" id="SM00490">
    <property type="entry name" value="HELICc"/>
    <property type="match status" value="1"/>
</dbReference>
<dbReference type="PROSITE" id="PS51194">
    <property type="entry name" value="HELICASE_CTER"/>
    <property type="match status" value="1"/>
</dbReference>
<gene>
    <name evidence="5" type="ORF">OEZ85_013234</name>
</gene>
<organism evidence="5 6">
    <name type="scientific">Tetradesmus obliquus</name>
    <name type="common">Green alga</name>
    <name type="synonym">Acutodesmus obliquus</name>
    <dbReference type="NCBI Taxonomy" id="3088"/>
    <lineage>
        <taxon>Eukaryota</taxon>
        <taxon>Viridiplantae</taxon>
        <taxon>Chlorophyta</taxon>
        <taxon>core chlorophytes</taxon>
        <taxon>Chlorophyceae</taxon>
        <taxon>CS clade</taxon>
        <taxon>Sphaeropleales</taxon>
        <taxon>Scenedesmaceae</taxon>
        <taxon>Tetradesmus</taxon>
    </lineage>
</organism>
<dbReference type="SMART" id="SM00487">
    <property type="entry name" value="DEXDc"/>
    <property type="match status" value="1"/>
</dbReference>
<proteinExistence type="predicted"/>
<dbReference type="CDD" id="cd18793">
    <property type="entry name" value="SF2_C_SNF"/>
    <property type="match status" value="1"/>
</dbReference>
<dbReference type="InterPro" id="IPR049730">
    <property type="entry name" value="SNF2/RAD54-like_C"/>
</dbReference>
<dbReference type="Gene3D" id="3.40.50.10810">
    <property type="entry name" value="Tandem AAA-ATPase domain"/>
    <property type="match status" value="1"/>
</dbReference>
<protein>
    <submittedName>
        <fullName evidence="5">Uncharacterized protein</fullName>
    </submittedName>
</protein>
<dbReference type="InterPro" id="IPR038718">
    <property type="entry name" value="SNF2-like_sf"/>
</dbReference>
<dbReference type="InterPro" id="IPR027417">
    <property type="entry name" value="P-loop_NTPase"/>
</dbReference>
<dbReference type="SUPFAM" id="SSF52540">
    <property type="entry name" value="P-loop containing nucleoside triphosphate hydrolases"/>
    <property type="match status" value="3"/>
</dbReference>
<feature type="region of interest" description="Disordered" evidence="2">
    <location>
        <begin position="764"/>
        <end position="805"/>
    </location>
</feature>
<evidence type="ECO:0000259" key="3">
    <source>
        <dbReference type="PROSITE" id="PS51192"/>
    </source>
</evidence>
<feature type="domain" description="Helicase ATP-binding" evidence="3">
    <location>
        <begin position="199"/>
        <end position="366"/>
    </location>
</feature>
<dbReference type="PANTHER" id="PTHR10799">
    <property type="entry name" value="SNF2/RAD54 HELICASE FAMILY"/>
    <property type="match status" value="1"/>
</dbReference>
<keyword evidence="1" id="KW-0378">Hydrolase</keyword>
<dbReference type="Pfam" id="PF00176">
    <property type="entry name" value="SNF2-rel_dom"/>
    <property type="match status" value="1"/>
</dbReference>
<evidence type="ECO:0000256" key="2">
    <source>
        <dbReference type="SAM" id="MobiDB-lite"/>
    </source>
</evidence>
<keyword evidence="6" id="KW-1185">Reference proteome</keyword>
<sequence length="885" mass="95848">MMAAADRQARLKLQLAAEATAGAAAEAAVAAAGPRWSAGIAAEADLLKAKQQMAERCCRQDRTQSLLEWHKAEAAEHQRRREEAAAARLAALKTASLPEYLALLRQAKNGRLQEVLGQTDACLRQLAEKLGVAEDCDPASCNAAASAADDSNNEAGVLDSSAAWIKLAAQLPADIPEQPTMVKGGTLREYQMQGLRWLVGLTQRGLNGILADDMGLGKTLQVISMVCYSVEVQQCSSPFLIVSPASVLSNWAQELQHWAPDLSVVQYRGSADAREEIYRKQVRKKHFHVLLTTYELLMSEADRARLVKVKWQGIVVDEGHRLKNADCKLAQQLRGYTSRSRLLLTGTPLQNKLGELWALLNFLMPDVFSSADDFDAWFGAPLQAIKAAGSAAATAAGSAAEASMLNQEEYLLVTTRLHAVLRPFMLRRLKESVATELPQKSEVVLRCRLGPYQSALYDLVKSKLRAEDGEGAGVKGINNTVMELRNICNHPLLRLASAPVFVYGKQRVVVLCNICSHPMLSKLHPDFGEDLLQRQPASSSGPSLPAVLRLSCKVDLLDQVLTRLAAGGHRVLLFCTMTRVLDALEEYCGWRGWEWERLDGNTGGQERADAIKRFNDPSSGVFLFMLSLRAGGVGLNLQAVIHPTAAAAYCSSAAGSGVFLFMLSLRAGGVGLNLQAADTVIMYDSDWNPQIDLQAQARAHRIGQKQKVLVVRLLTEASIEEHILAVAEQKRKFADSSITGGFFDGTTSPEARRQYLLSILDSKPPGSSGSGGVLDEAQQQQQPAAETSKVPAPLRSTTNGLAASSAAAPTATPAAAAAAAAAEMSLAADGLFEQVWALAEEQQQQQQQQQQQRKVVQVCCYGEEGVLLQLPGFDLSATFDQLWQH</sequence>
<reference evidence="5 6" key="1">
    <citation type="submission" date="2023-05" db="EMBL/GenBank/DDBJ databases">
        <title>A 100% complete, gapless, phased diploid assembly of the Scenedesmus obliquus UTEX 3031 genome.</title>
        <authorList>
            <person name="Biondi T.C."/>
            <person name="Hanschen E.R."/>
            <person name="Kwon T."/>
            <person name="Eng W."/>
            <person name="Kruse C.P.S."/>
            <person name="Koehler S.I."/>
            <person name="Kunde Y."/>
            <person name="Gleasner C.D."/>
            <person name="You Mak K.T."/>
            <person name="Polle J."/>
            <person name="Hovde B.T."/>
            <person name="Starkenburg S.R."/>
        </authorList>
    </citation>
    <scope>NUCLEOTIDE SEQUENCE [LARGE SCALE GENOMIC DNA]</scope>
    <source>
        <strain evidence="5 6">DOE0152z</strain>
    </source>
</reference>
<dbReference type="InterPro" id="IPR001650">
    <property type="entry name" value="Helicase_C-like"/>
</dbReference>
<dbReference type="Proteomes" id="UP001244341">
    <property type="component" value="Chromosome 7b"/>
</dbReference>
<feature type="domain" description="Helicase C-terminal" evidence="4">
    <location>
        <begin position="556"/>
        <end position="750"/>
    </location>
</feature>
<evidence type="ECO:0000259" key="4">
    <source>
        <dbReference type="PROSITE" id="PS51194"/>
    </source>
</evidence>
<dbReference type="InterPro" id="IPR000330">
    <property type="entry name" value="SNF2_N"/>
</dbReference>
<dbReference type="EMBL" id="CP126214">
    <property type="protein sequence ID" value="WIA16564.1"/>
    <property type="molecule type" value="Genomic_DNA"/>
</dbReference>
<dbReference type="PROSITE" id="PS51192">
    <property type="entry name" value="HELICASE_ATP_BIND_1"/>
    <property type="match status" value="1"/>
</dbReference>
<accession>A0ABY8U633</accession>
<evidence type="ECO:0000313" key="5">
    <source>
        <dbReference type="EMBL" id="WIA16564.1"/>
    </source>
</evidence>